<sequence>MASLASGRWPNIPVSKSSPSEKPSFSKVQLRPIGDITGPKLQPRTDRDFIPKIEDYNTAFFNQEDFPNPNNTDFSDAWKFEIIDS</sequence>
<feature type="region of interest" description="Disordered" evidence="1">
    <location>
        <begin position="1"/>
        <end position="28"/>
    </location>
</feature>
<comment type="caution">
    <text evidence="2">The sequence shown here is derived from an EMBL/GenBank/DDBJ whole genome shotgun (WGS) entry which is preliminary data.</text>
</comment>
<reference evidence="2 3" key="1">
    <citation type="submission" date="2020-01" db="EMBL/GenBank/DDBJ databases">
        <authorList>
            <person name="Palmer J.M."/>
        </authorList>
    </citation>
    <scope>NUCLEOTIDE SEQUENCE [LARGE SCALE GENOMIC DNA]</scope>
    <source>
        <strain evidence="2 3">TWF970</strain>
    </source>
</reference>
<dbReference type="Proteomes" id="UP000474640">
    <property type="component" value="Unassembled WGS sequence"/>
</dbReference>
<accession>A0A7C8RAW3</accession>
<dbReference type="EMBL" id="JAABOJ010000012">
    <property type="protein sequence ID" value="KAF3282617.1"/>
    <property type="molecule type" value="Genomic_DNA"/>
</dbReference>
<protein>
    <submittedName>
        <fullName evidence="2">Uncharacterized protein</fullName>
    </submittedName>
</protein>
<name>A0A7C8RAW3_ORBOL</name>
<organism evidence="2 3">
    <name type="scientific">Orbilia oligospora</name>
    <name type="common">Nematode-trapping fungus</name>
    <name type="synonym">Arthrobotrys oligospora</name>
    <dbReference type="NCBI Taxonomy" id="2813651"/>
    <lineage>
        <taxon>Eukaryota</taxon>
        <taxon>Fungi</taxon>
        <taxon>Dikarya</taxon>
        <taxon>Ascomycota</taxon>
        <taxon>Pezizomycotina</taxon>
        <taxon>Orbiliomycetes</taxon>
        <taxon>Orbiliales</taxon>
        <taxon>Orbiliaceae</taxon>
        <taxon>Orbilia</taxon>
    </lineage>
</organism>
<gene>
    <name evidence="2" type="ORF">TWF970_001369</name>
</gene>
<feature type="compositionally biased region" description="Low complexity" evidence="1">
    <location>
        <begin position="13"/>
        <end position="27"/>
    </location>
</feature>
<evidence type="ECO:0000256" key="1">
    <source>
        <dbReference type="SAM" id="MobiDB-lite"/>
    </source>
</evidence>
<dbReference type="AlphaFoldDB" id="A0A7C8RAW3"/>
<evidence type="ECO:0000313" key="2">
    <source>
        <dbReference type="EMBL" id="KAF3282617.1"/>
    </source>
</evidence>
<proteinExistence type="predicted"/>
<feature type="non-terminal residue" evidence="2">
    <location>
        <position position="85"/>
    </location>
</feature>
<evidence type="ECO:0000313" key="3">
    <source>
        <dbReference type="Proteomes" id="UP000474640"/>
    </source>
</evidence>